<sequence length="467" mass="52827">MMASKLKTVNMEDNLDTSSSKKDEMQLGPEYLVKDKIKIEPMYSSPMASLVLSDSSQLTDDGFEKLPDQIMYPYAEPYDLQKHMEFNSIKYFDGAVKSEVQDIFEPSSKSGSPSAELEEKLLLLNNESQKSFQMKTVIHDKTSPGESCRVQLLKEREPELLTNEKMEQSKNNETGIVKPDTSRSEDPEFMNVDEGFQLLNASLTLIGESPVIEFVNMNIKLEVPEPSNDCVLPSTREENEMNLNSTKAEVDIFEPSSHYGFIFIKEEHEEVNKQNTASSQNSEEQVLGQNSSEYDDTKKQLMGFKCNEKDCYKQALRLGLCTAHGGGSKKRCSVDYVQHMEVAINVVKKIVLHELRKADYVQHTEVAATRKELTAPTQFRVVTYRGRTVIEHYKVFEKRSDHNSSSSEMVFEQMKSFSELKELRVPIHGYGGSNGPDFIVVIEVRHPVQGGGVSDPSNFMVDVVFDS</sequence>
<feature type="region of interest" description="Disordered" evidence="1">
    <location>
        <begin position="272"/>
        <end position="292"/>
    </location>
</feature>
<accession>A0A7R9IW48</accession>
<dbReference type="EMBL" id="OE179201">
    <property type="protein sequence ID" value="CAD7568004.1"/>
    <property type="molecule type" value="Genomic_DNA"/>
</dbReference>
<gene>
    <name evidence="2" type="ORF">TCMB3V08_LOCUS780</name>
</gene>
<organism evidence="2">
    <name type="scientific">Timema californicum</name>
    <name type="common">California timema</name>
    <name type="synonym">Walking stick</name>
    <dbReference type="NCBI Taxonomy" id="61474"/>
    <lineage>
        <taxon>Eukaryota</taxon>
        <taxon>Metazoa</taxon>
        <taxon>Ecdysozoa</taxon>
        <taxon>Arthropoda</taxon>
        <taxon>Hexapoda</taxon>
        <taxon>Insecta</taxon>
        <taxon>Pterygota</taxon>
        <taxon>Neoptera</taxon>
        <taxon>Polyneoptera</taxon>
        <taxon>Phasmatodea</taxon>
        <taxon>Timematodea</taxon>
        <taxon>Timematoidea</taxon>
        <taxon>Timematidae</taxon>
        <taxon>Timema</taxon>
    </lineage>
</organism>
<protein>
    <submittedName>
        <fullName evidence="2">(California timema) hypothetical protein</fullName>
    </submittedName>
</protein>
<name>A0A7R9IW48_TIMCA</name>
<dbReference type="AlphaFoldDB" id="A0A7R9IW48"/>
<reference evidence="2" key="1">
    <citation type="submission" date="2020-11" db="EMBL/GenBank/DDBJ databases">
        <authorList>
            <person name="Tran Van P."/>
        </authorList>
    </citation>
    <scope>NUCLEOTIDE SEQUENCE</scope>
</reference>
<evidence type="ECO:0000256" key="1">
    <source>
        <dbReference type="SAM" id="MobiDB-lite"/>
    </source>
</evidence>
<proteinExistence type="predicted"/>
<evidence type="ECO:0000313" key="2">
    <source>
        <dbReference type="EMBL" id="CAD7568004.1"/>
    </source>
</evidence>
<feature type="region of interest" description="Disordered" evidence="1">
    <location>
        <begin position="1"/>
        <end position="23"/>
    </location>
</feature>
<feature type="compositionally biased region" description="Polar residues" evidence="1">
    <location>
        <begin position="273"/>
        <end position="292"/>
    </location>
</feature>